<dbReference type="OrthoDB" id="5649469at2"/>
<sequence>MLTISVSSTLPSRNAGEIDIELSDNHDSTIHIKGSHDATIPVDEKLCLLAVGGNGIDGKIGADGYDGTSGVDGCDAGMYRSGGNGGSGGDGGQGEAGSNGDPAGNGGKVDVWVKYEDLALLDTISSINVSAGIPGKAGRHGAGGPGGRGGRGGASYSWSEPYTAYRTEHWTDADGNSHSHVVSDTHYNYHYSSGGIDGPDGSDGGTHIYPLYPGAVGKVGQIHFHVIQDTSAALHKEPYQLVTRNVCFQSMEEGGLWEPGDVVKAYYGIENTGTTMISPPELIPLVLENKEHLELVQSGEVSGCIQAGTSHFSDSTPLLFRIKEPQSHTGSEPYKLVTAVMVTAQNTRLNQPYQHSGTRNNLTIQYPVLLESQPTQFSIAENESQLLQATIKNIGTKDLGELAGRELFVEITAADTSSSLVSEHISLLEPQNKHQLTYSEQFKPGAEFGEQQTYYMSLFLQPINRSDTKVLIQRQTIIGQLTPKYSPTKNKFTLVINGNTTKEQIKYWTNFLSQLSGNSEVAIWNTSYYQELDLDGSPCLLEDSTHGTVIILDDLFPKNTSNKLQHNTQYITQEQLLKASQQYDVSLVALGTKVLTKPYTHSDVLSWSDPLKEHDSLKLLMAELLHEVDQPMLLHQVTIPLEQGFCRGREKADEALRLVIDNLNKVFPNRTYHVSIAGADEQQLTINVRRLADTLEQNILQIPLSDEELAHPENNHEIIQSGIIAALPFSQKLGLFIQKSNPYHKHLAQAITKDLLDEQNIVMQTEAYGSWLERIVRKNQRDFAVELKRLRQLDNLLEQFVLKGDFENVRIWSPLIIRMIAQVQYHAKQHSSFWTRFIHWFLPQTNEQIIESYDALGNKILDLQSSYSGTPILEIKAFAQSEEEILTLAFQLKIFLKEYDTINSSRCFCFFNKSEISDMERKAVQQLLCVCTEDVALDTLDIYRQTLSESTKLKKFVTKFERLFPEFVSDKITDNLALPN</sequence>
<organism evidence="2 3">
    <name type="scientific">Legionella drozanskii LLAP-1</name>
    <dbReference type="NCBI Taxonomy" id="1212489"/>
    <lineage>
        <taxon>Bacteria</taxon>
        <taxon>Pseudomonadati</taxon>
        <taxon>Pseudomonadota</taxon>
        <taxon>Gammaproteobacteria</taxon>
        <taxon>Legionellales</taxon>
        <taxon>Legionellaceae</taxon>
        <taxon>Legionella</taxon>
    </lineage>
</organism>
<dbReference type="EMBL" id="LNXY01000020">
    <property type="protein sequence ID" value="KTC87629.1"/>
    <property type="molecule type" value="Genomic_DNA"/>
</dbReference>
<dbReference type="PATRIC" id="fig|1212489.4.peg.1314"/>
<accession>A0A0W0SWK2</accession>
<feature type="compositionally biased region" description="Gly residues" evidence="1">
    <location>
        <begin position="140"/>
        <end position="153"/>
    </location>
</feature>
<gene>
    <name evidence="2" type="ORF">Ldro_1248</name>
</gene>
<dbReference type="RefSeq" id="WP_058495552.1">
    <property type="nucleotide sequence ID" value="NZ_CAAAIU010000010.1"/>
</dbReference>
<feature type="region of interest" description="Disordered" evidence="1">
    <location>
        <begin position="84"/>
        <end position="104"/>
    </location>
</feature>
<evidence type="ECO:0000256" key="1">
    <source>
        <dbReference type="SAM" id="MobiDB-lite"/>
    </source>
</evidence>
<dbReference type="Proteomes" id="UP000054736">
    <property type="component" value="Unassembled WGS sequence"/>
</dbReference>
<evidence type="ECO:0000313" key="3">
    <source>
        <dbReference type="Proteomes" id="UP000054736"/>
    </source>
</evidence>
<keyword evidence="3" id="KW-1185">Reference proteome</keyword>
<name>A0A0W0SWK2_9GAMM</name>
<dbReference type="AlphaFoldDB" id="A0A0W0SWK2"/>
<reference evidence="2 3" key="1">
    <citation type="submission" date="2015-11" db="EMBL/GenBank/DDBJ databases">
        <title>Genomic analysis of 38 Legionella species identifies large and diverse effector repertoires.</title>
        <authorList>
            <person name="Burstein D."/>
            <person name="Amaro F."/>
            <person name="Zusman T."/>
            <person name="Lifshitz Z."/>
            <person name="Cohen O."/>
            <person name="Gilbert J.A."/>
            <person name="Pupko T."/>
            <person name="Shuman H.A."/>
            <person name="Segal G."/>
        </authorList>
    </citation>
    <scope>NUCLEOTIDE SEQUENCE [LARGE SCALE GENOMIC DNA]</scope>
    <source>
        <strain evidence="2 3">ATCC 700990</strain>
    </source>
</reference>
<evidence type="ECO:0000313" key="2">
    <source>
        <dbReference type="EMBL" id="KTC87629.1"/>
    </source>
</evidence>
<dbReference type="STRING" id="1212489.Ldro_1248"/>
<protein>
    <submittedName>
        <fullName evidence="2">Uncharacterized protein</fullName>
    </submittedName>
</protein>
<feature type="region of interest" description="Disordered" evidence="1">
    <location>
        <begin position="132"/>
        <end position="155"/>
    </location>
</feature>
<comment type="caution">
    <text evidence="2">The sequence shown here is derived from an EMBL/GenBank/DDBJ whole genome shotgun (WGS) entry which is preliminary data.</text>
</comment>
<proteinExistence type="predicted"/>